<proteinExistence type="predicted"/>
<dbReference type="GO" id="GO:0005634">
    <property type="term" value="C:nucleus"/>
    <property type="evidence" value="ECO:0007669"/>
    <property type="project" value="UniProtKB-SubCell"/>
</dbReference>
<dbReference type="GO" id="GO:0003677">
    <property type="term" value="F:DNA binding"/>
    <property type="evidence" value="ECO:0007669"/>
    <property type="project" value="UniProtKB-KW"/>
</dbReference>
<organism evidence="8 9">
    <name type="scientific">Rubroshorea leprosula</name>
    <dbReference type="NCBI Taxonomy" id="152421"/>
    <lineage>
        <taxon>Eukaryota</taxon>
        <taxon>Viridiplantae</taxon>
        <taxon>Streptophyta</taxon>
        <taxon>Embryophyta</taxon>
        <taxon>Tracheophyta</taxon>
        <taxon>Spermatophyta</taxon>
        <taxon>Magnoliopsida</taxon>
        <taxon>eudicotyledons</taxon>
        <taxon>Gunneridae</taxon>
        <taxon>Pentapetalae</taxon>
        <taxon>rosids</taxon>
        <taxon>malvids</taxon>
        <taxon>Malvales</taxon>
        <taxon>Dipterocarpaceae</taxon>
        <taxon>Rubroshorea</taxon>
    </lineage>
</organism>
<dbReference type="Pfam" id="PF14372">
    <property type="entry name" value="hAT-like_RNase-H"/>
    <property type="match status" value="1"/>
</dbReference>
<feature type="domain" description="hAT-like transposase RNase-H fold" evidence="7">
    <location>
        <begin position="144"/>
        <end position="206"/>
    </location>
</feature>
<dbReference type="InterPro" id="IPR052035">
    <property type="entry name" value="ZnF_BED_domain_contain"/>
</dbReference>
<gene>
    <name evidence="8" type="ORF">SLEP1_g28123</name>
</gene>
<evidence type="ECO:0000313" key="9">
    <source>
        <dbReference type="Proteomes" id="UP001054252"/>
    </source>
</evidence>
<dbReference type="PANTHER" id="PTHR46481">
    <property type="entry name" value="ZINC FINGER BED DOMAIN-CONTAINING PROTEIN 4"/>
    <property type="match status" value="1"/>
</dbReference>
<dbReference type="SUPFAM" id="SSF53098">
    <property type="entry name" value="Ribonuclease H-like"/>
    <property type="match status" value="1"/>
</dbReference>
<dbReference type="Proteomes" id="UP001054252">
    <property type="component" value="Unassembled WGS sequence"/>
</dbReference>
<dbReference type="PANTHER" id="PTHR46481:SF10">
    <property type="entry name" value="ZINC FINGER BED DOMAIN-CONTAINING PROTEIN 39"/>
    <property type="match status" value="1"/>
</dbReference>
<keyword evidence="2" id="KW-0479">Metal-binding</keyword>
<evidence type="ECO:0000313" key="8">
    <source>
        <dbReference type="EMBL" id="GKV17649.1"/>
    </source>
</evidence>
<comment type="caution">
    <text evidence="8">The sequence shown here is derived from an EMBL/GenBank/DDBJ whole genome shotgun (WGS) entry which is preliminary data.</text>
</comment>
<keyword evidence="3" id="KW-0863">Zinc-finger</keyword>
<accession>A0AAV5JSM7</accession>
<keyword evidence="9" id="KW-1185">Reference proteome</keyword>
<evidence type="ECO:0000256" key="5">
    <source>
        <dbReference type="ARBA" id="ARBA00023125"/>
    </source>
</evidence>
<reference evidence="8 9" key="1">
    <citation type="journal article" date="2021" name="Commun. Biol.">
        <title>The genome of Shorea leprosula (Dipterocarpaceae) highlights the ecological relevance of drought in aseasonal tropical rainforests.</title>
        <authorList>
            <person name="Ng K.K.S."/>
            <person name="Kobayashi M.J."/>
            <person name="Fawcett J.A."/>
            <person name="Hatakeyama M."/>
            <person name="Paape T."/>
            <person name="Ng C.H."/>
            <person name="Ang C.C."/>
            <person name="Tnah L.H."/>
            <person name="Lee C.T."/>
            <person name="Nishiyama T."/>
            <person name="Sese J."/>
            <person name="O'Brien M.J."/>
            <person name="Copetti D."/>
            <person name="Mohd Noor M.I."/>
            <person name="Ong R.C."/>
            <person name="Putra M."/>
            <person name="Sireger I.Z."/>
            <person name="Indrioko S."/>
            <person name="Kosugi Y."/>
            <person name="Izuno A."/>
            <person name="Isagi Y."/>
            <person name="Lee S.L."/>
            <person name="Shimizu K.K."/>
        </authorList>
    </citation>
    <scope>NUCLEOTIDE SEQUENCE [LARGE SCALE GENOMIC DNA]</scope>
    <source>
        <strain evidence="8">214</strain>
    </source>
</reference>
<protein>
    <recommendedName>
        <fullName evidence="7">hAT-like transposase RNase-H fold domain-containing protein</fullName>
    </recommendedName>
</protein>
<dbReference type="AlphaFoldDB" id="A0AAV5JSM7"/>
<name>A0AAV5JSM7_9ROSI</name>
<evidence type="ECO:0000256" key="3">
    <source>
        <dbReference type="ARBA" id="ARBA00022771"/>
    </source>
</evidence>
<dbReference type="GO" id="GO:0008270">
    <property type="term" value="F:zinc ion binding"/>
    <property type="evidence" value="ECO:0007669"/>
    <property type="project" value="UniProtKB-KW"/>
</dbReference>
<sequence>MVIREIGELLERCLKDWGIKKAFALTVDNASVNDGLVKCLKDCLNKWGTIILGGVELHMRCATHIVNLVVGDGTKLVESSIVAIRATIKYVRQSPQKSKKFKECVEFEKIESKKLLCLDVPPKWNSLYLMLDTIVKFEHAFERSKYDKYWGDPQKMNKNIFVAIVLGPRRKLDFVQYLLVKRFKKDKRKLYGDMVKLECTKLFEEYRRLSYNGSSSSNSQQTSTVRCNFDMVSNEVRSSTRSRSQVLSDYKRDKASLGEAVEKIEFGRFLNEDPPEDSKDFDVLK</sequence>
<dbReference type="EMBL" id="BPVZ01000048">
    <property type="protein sequence ID" value="GKV17649.1"/>
    <property type="molecule type" value="Genomic_DNA"/>
</dbReference>
<dbReference type="InterPro" id="IPR012337">
    <property type="entry name" value="RNaseH-like_sf"/>
</dbReference>
<evidence type="ECO:0000256" key="1">
    <source>
        <dbReference type="ARBA" id="ARBA00004123"/>
    </source>
</evidence>
<keyword evidence="5" id="KW-0238">DNA-binding</keyword>
<comment type="subcellular location">
    <subcellularLocation>
        <location evidence="1">Nucleus</location>
    </subcellularLocation>
</comment>
<keyword evidence="6" id="KW-0539">Nucleus</keyword>
<evidence type="ECO:0000256" key="6">
    <source>
        <dbReference type="ARBA" id="ARBA00023242"/>
    </source>
</evidence>
<dbReference type="InterPro" id="IPR025525">
    <property type="entry name" value="hAT-like_transposase_RNase-H"/>
</dbReference>
<evidence type="ECO:0000256" key="2">
    <source>
        <dbReference type="ARBA" id="ARBA00022723"/>
    </source>
</evidence>
<evidence type="ECO:0000256" key="4">
    <source>
        <dbReference type="ARBA" id="ARBA00022833"/>
    </source>
</evidence>
<evidence type="ECO:0000259" key="7">
    <source>
        <dbReference type="Pfam" id="PF14372"/>
    </source>
</evidence>
<keyword evidence="4" id="KW-0862">Zinc</keyword>